<dbReference type="AlphaFoldDB" id="A0AAN5ALN2"/>
<evidence type="ECO:0000256" key="3">
    <source>
        <dbReference type="PIRSR" id="PIRSR610905-1"/>
    </source>
</evidence>
<feature type="binding site" evidence="4">
    <location>
        <position position="241"/>
    </location>
    <ligand>
        <name>substrate</name>
    </ligand>
</feature>
<feature type="active site" description="Nucleophile" evidence="3">
    <location>
        <position position="111"/>
    </location>
</feature>
<dbReference type="Gene3D" id="1.50.10.10">
    <property type="match status" value="1"/>
</dbReference>
<dbReference type="PANTHER" id="PTHR36845">
    <property type="entry name" value="HYDROLASE, PUTATIVE (AFU_ORTHOLOGUE AFUA_7G05090)-RELATED"/>
    <property type="match status" value="1"/>
</dbReference>
<evidence type="ECO:0000256" key="4">
    <source>
        <dbReference type="PIRSR" id="PIRSR610905-2"/>
    </source>
</evidence>
<dbReference type="InterPro" id="IPR010905">
    <property type="entry name" value="Glyco_hydro_88"/>
</dbReference>
<accession>A0AAN5ALN2</accession>
<dbReference type="GO" id="GO:0052757">
    <property type="term" value="F:chondroitin hydrolase activity"/>
    <property type="evidence" value="ECO:0007669"/>
    <property type="project" value="TreeGrafter"/>
</dbReference>
<feature type="binding site" evidence="4">
    <location>
        <position position="245"/>
    </location>
    <ligand>
        <name>substrate</name>
    </ligand>
</feature>
<keyword evidence="7" id="KW-1185">Reference proteome</keyword>
<name>A0AAN5ALN2_9BACT</name>
<dbReference type="RefSeq" id="WP_338239249.1">
    <property type="nucleotide sequence ID" value="NZ_BQKE01000004.1"/>
</dbReference>
<feature type="binding site" evidence="4">
    <location>
        <position position="111"/>
    </location>
    <ligand>
        <name>substrate</name>
    </ligand>
</feature>
<feature type="chain" id="PRO_5042843645" evidence="5">
    <location>
        <begin position="22"/>
        <end position="387"/>
    </location>
</feature>
<dbReference type="InterPro" id="IPR012341">
    <property type="entry name" value="6hp_glycosidase-like_sf"/>
</dbReference>
<reference evidence="6 7" key="1">
    <citation type="submission" date="2021-12" db="EMBL/GenBank/DDBJ databases">
        <title>Genome sequencing of bacteria with rrn-lacking chromosome and rrn-plasmid.</title>
        <authorList>
            <person name="Anda M."/>
            <person name="Iwasaki W."/>
        </authorList>
    </citation>
    <scope>NUCLEOTIDE SEQUENCE [LARGE SCALE GENOMIC DNA]</scope>
    <source>
        <strain evidence="6 7">NBRC 15940</strain>
    </source>
</reference>
<dbReference type="PANTHER" id="PTHR36845:SF1">
    <property type="entry name" value="HYDROLASE, PUTATIVE (AFU_ORTHOLOGUE AFUA_7G05090)-RELATED"/>
    <property type="match status" value="1"/>
</dbReference>
<keyword evidence="5" id="KW-0732">Signal</keyword>
<proteinExistence type="inferred from homology"/>
<feature type="signal peptide" evidence="5">
    <location>
        <begin position="1"/>
        <end position="21"/>
    </location>
</feature>
<gene>
    <name evidence="6" type="ORF">PEDI_47170</name>
</gene>
<dbReference type="GO" id="GO:0000272">
    <property type="term" value="P:polysaccharide catabolic process"/>
    <property type="evidence" value="ECO:0007669"/>
    <property type="project" value="TreeGrafter"/>
</dbReference>
<protein>
    <submittedName>
        <fullName evidence="6">Glucuronyl hydrolase</fullName>
    </submittedName>
</protein>
<dbReference type="Proteomes" id="UP001310022">
    <property type="component" value="Unassembled WGS sequence"/>
</dbReference>
<comment type="caution">
    <text evidence="6">The sequence shown here is derived from an EMBL/GenBank/DDBJ whole genome shotgun (WGS) entry which is preliminary data.</text>
</comment>
<dbReference type="EMBL" id="BQKE01000004">
    <property type="protein sequence ID" value="GJM64165.1"/>
    <property type="molecule type" value="Genomic_DNA"/>
</dbReference>
<evidence type="ECO:0000256" key="1">
    <source>
        <dbReference type="ARBA" id="ARBA00022801"/>
    </source>
</evidence>
<evidence type="ECO:0000256" key="5">
    <source>
        <dbReference type="SAM" id="SignalP"/>
    </source>
</evidence>
<organism evidence="6 7">
    <name type="scientific">Persicobacter diffluens</name>
    <dbReference type="NCBI Taxonomy" id="981"/>
    <lineage>
        <taxon>Bacteria</taxon>
        <taxon>Pseudomonadati</taxon>
        <taxon>Bacteroidota</taxon>
        <taxon>Cytophagia</taxon>
        <taxon>Cytophagales</taxon>
        <taxon>Persicobacteraceae</taxon>
        <taxon>Persicobacter</taxon>
    </lineage>
</organism>
<evidence type="ECO:0000313" key="6">
    <source>
        <dbReference type="EMBL" id="GJM64165.1"/>
    </source>
</evidence>
<dbReference type="Pfam" id="PF07470">
    <property type="entry name" value="Glyco_hydro_88"/>
    <property type="match status" value="1"/>
</dbReference>
<dbReference type="SUPFAM" id="SSF48208">
    <property type="entry name" value="Six-hairpin glycosidases"/>
    <property type="match status" value="1"/>
</dbReference>
<sequence length="387" mass="44654">MKNLFLLLSFYFLTSAVQAQAPWATAALDKSAEKYKKLLTLSEEKGRLPRSAEADNSIRWTRENHIDWTEGFFPGTLWLLYEMTGDETFKTGAENMQALYKSHKDNTTTHDVGFIFDSSYGRGFEITENPEYQKVVMDASKALASRFDPKVGAIRSWSWGGWKFPVIIDNMLNLELLMRATQISGDSSYWNMAITHANTTMKNHFRKDFSCYHVVDYFPEDGSIRIKKTHQGYANESAWSRGQSWALYGYTMMYRYTKDKRYLDFAENLAKYNFKKWPKDLVPVWDYDSPKSLVHIKDASAAAVFCSGLFDLYQQTGKSKYLKKAVAQLKSLSSEEYFVEEGTYGNFLIHQCAGNIPKEDEVEVGLNYGDYYYAEALKRYLTINQNP</sequence>
<dbReference type="InterPro" id="IPR052369">
    <property type="entry name" value="UG_Glycosaminoglycan_Hydrolase"/>
</dbReference>
<evidence type="ECO:0000313" key="7">
    <source>
        <dbReference type="Proteomes" id="UP001310022"/>
    </source>
</evidence>
<comment type="similarity">
    <text evidence="2">Belongs to the glycosyl hydrolase 88 family.</text>
</comment>
<feature type="binding site" evidence="4">
    <location>
        <position position="229"/>
    </location>
    <ligand>
        <name>substrate</name>
    </ligand>
</feature>
<feature type="binding site" evidence="4">
    <location>
        <position position="169"/>
    </location>
    <ligand>
        <name>substrate</name>
    </ligand>
</feature>
<feature type="active site" description="Proton donor" evidence="3">
    <location>
        <position position="169"/>
    </location>
</feature>
<evidence type="ECO:0000256" key="2">
    <source>
        <dbReference type="ARBA" id="ARBA00038358"/>
    </source>
</evidence>
<keyword evidence="1 6" id="KW-0378">Hydrolase</keyword>
<dbReference type="InterPro" id="IPR008928">
    <property type="entry name" value="6-hairpin_glycosidase_sf"/>
</dbReference>